<protein>
    <submittedName>
        <fullName evidence="2">Uncharacterized protein</fullName>
    </submittedName>
</protein>
<feature type="compositionally biased region" description="Low complexity" evidence="1">
    <location>
        <begin position="40"/>
        <end position="55"/>
    </location>
</feature>
<dbReference type="OrthoDB" id="10504966at2759"/>
<evidence type="ECO:0000256" key="1">
    <source>
        <dbReference type="SAM" id="MobiDB-lite"/>
    </source>
</evidence>
<reference evidence="2 3" key="1">
    <citation type="submission" date="2020-09" db="EMBL/GenBank/DDBJ databases">
        <title>De no assembly of potato wild relative species, Solanum commersonii.</title>
        <authorList>
            <person name="Cho K."/>
        </authorList>
    </citation>
    <scope>NUCLEOTIDE SEQUENCE [LARGE SCALE GENOMIC DNA]</scope>
    <source>
        <strain evidence="2">LZ3.2</strain>
        <tissue evidence="2">Leaf</tissue>
    </source>
</reference>
<feature type="compositionally biased region" description="Polar residues" evidence="1">
    <location>
        <begin position="56"/>
        <end position="74"/>
    </location>
</feature>
<evidence type="ECO:0000313" key="3">
    <source>
        <dbReference type="Proteomes" id="UP000824120"/>
    </source>
</evidence>
<dbReference type="EMBL" id="JACXVP010000005">
    <property type="protein sequence ID" value="KAG5604065.1"/>
    <property type="molecule type" value="Genomic_DNA"/>
</dbReference>
<feature type="compositionally biased region" description="Acidic residues" evidence="1">
    <location>
        <begin position="160"/>
        <end position="171"/>
    </location>
</feature>
<gene>
    <name evidence="2" type="ORF">H5410_025557</name>
</gene>
<comment type="caution">
    <text evidence="2">The sequence shown here is derived from an EMBL/GenBank/DDBJ whole genome shotgun (WGS) entry which is preliminary data.</text>
</comment>
<proteinExistence type="predicted"/>
<organism evidence="2 3">
    <name type="scientific">Solanum commersonii</name>
    <name type="common">Commerson's wild potato</name>
    <name type="synonym">Commerson's nightshade</name>
    <dbReference type="NCBI Taxonomy" id="4109"/>
    <lineage>
        <taxon>Eukaryota</taxon>
        <taxon>Viridiplantae</taxon>
        <taxon>Streptophyta</taxon>
        <taxon>Embryophyta</taxon>
        <taxon>Tracheophyta</taxon>
        <taxon>Spermatophyta</taxon>
        <taxon>Magnoliopsida</taxon>
        <taxon>eudicotyledons</taxon>
        <taxon>Gunneridae</taxon>
        <taxon>Pentapetalae</taxon>
        <taxon>asterids</taxon>
        <taxon>lamiids</taxon>
        <taxon>Solanales</taxon>
        <taxon>Solanaceae</taxon>
        <taxon>Solanoideae</taxon>
        <taxon>Solaneae</taxon>
        <taxon>Solanum</taxon>
    </lineage>
</organism>
<dbReference type="Proteomes" id="UP000824120">
    <property type="component" value="Chromosome 5"/>
</dbReference>
<accession>A0A9J5YU39</accession>
<feature type="compositionally biased region" description="Basic and acidic residues" evidence="1">
    <location>
        <begin position="105"/>
        <end position="128"/>
    </location>
</feature>
<dbReference type="AlphaFoldDB" id="A0A9J5YU39"/>
<sequence length="185" mass="20331">MVPHLLEYGESRVGEEASQNSGPNASFDAELEPSHEAQENASNYASAPANSNVSSLVHSFTAPNTSPPTYQTLTPIHLSTDPTLDPVYHSSDPIPNPVHPSNEQDSDRESLNGDLMREQEKKGPDAGYDKSTGANRNNLEGKLAGDEPYYPSDETVNFETDPDAFSDDEEEVQQREKLNQKGERR</sequence>
<evidence type="ECO:0000313" key="2">
    <source>
        <dbReference type="EMBL" id="KAG5604065.1"/>
    </source>
</evidence>
<name>A0A9J5YU39_SOLCO</name>
<feature type="compositionally biased region" description="Basic and acidic residues" evidence="1">
    <location>
        <begin position="172"/>
        <end position="185"/>
    </location>
</feature>
<keyword evidence="3" id="KW-1185">Reference proteome</keyword>
<feature type="region of interest" description="Disordered" evidence="1">
    <location>
        <begin position="1"/>
        <end position="185"/>
    </location>
</feature>